<accession>A0A2P2P7M7</accession>
<reference evidence="1" key="1">
    <citation type="submission" date="2018-02" db="EMBL/GenBank/DDBJ databases">
        <title>Rhizophora mucronata_Transcriptome.</title>
        <authorList>
            <person name="Meera S.P."/>
            <person name="Sreeshan A."/>
            <person name="Augustine A."/>
        </authorList>
    </citation>
    <scope>NUCLEOTIDE SEQUENCE</scope>
    <source>
        <tissue evidence="1">Leaf</tissue>
    </source>
</reference>
<sequence>MDWNRMVCVQEMIYHNKQKICKMRDNNIYCLFVLESAPQTQILWPLVQVCYD</sequence>
<protein>
    <submittedName>
        <fullName evidence="1">Uncharacterized protein</fullName>
    </submittedName>
</protein>
<name>A0A2P2P7M7_RHIMU</name>
<proteinExistence type="predicted"/>
<evidence type="ECO:0000313" key="1">
    <source>
        <dbReference type="EMBL" id="MBX50621.1"/>
    </source>
</evidence>
<dbReference type="EMBL" id="GGEC01070137">
    <property type="protein sequence ID" value="MBX50621.1"/>
    <property type="molecule type" value="Transcribed_RNA"/>
</dbReference>
<organism evidence="1">
    <name type="scientific">Rhizophora mucronata</name>
    <name type="common">Asiatic mangrove</name>
    <dbReference type="NCBI Taxonomy" id="61149"/>
    <lineage>
        <taxon>Eukaryota</taxon>
        <taxon>Viridiplantae</taxon>
        <taxon>Streptophyta</taxon>
        <taxon>Embryophyta</taxon>
        <taxon>Tracheophyta</taxon>
        <taxon>Spermatophyta</taxon>
        <taxon>Magnoliopsida</taxon>
        <taxon>eudicotyledons</taxon>
        <taxon>Gunneridae</taxon>
        <taxon>Pentapetalae</taxon>
        <taxon>rosids</taxon>
        <taxon>fabids</taxon>
        <taxon>Malpighiales</taxon>
        <taxon>Rhizophoraceae</taxon>
        <taxon>Rhizophora</taxon>
    </lineage>
</organism>
<dbReference type="AlphaFoldDB" id="A0A2P2P7M7"/>